<gene>
    <name evidence="4" type="ORF">GIB67_024509</name>
</gene>
<dbReference type="PANTHER" id="PTHR10627:SF74">
    <property type="entry name" value="OS08G0526500 PROTEIN"/>
    <property type="match status" value="1"/>
</dbReference>
<keyword evidence="1" id="KW-0677">Repeat</keyword>
<dbReference type="InterPro" id="IPR001660">
    <property type="entry name" value="SAM"/>
</dbReference>
<dbReference type="InterPro" id="IPR013761">
    <property type="entry name" value="SAM/pointed_sf"/>
</dbReference>
<evidence type="ECO:0000256" key="1">
    <source>
        <dbReference type="ARBA" id="ARBA00022737"/>
    </source>
</evidence>
<protein>
    <recommendedName>
        <fullName evidence="3">SAM domain-containing protein</fullName>
    </recommendedName>
</protein>
<dbReference type="CDD" id="cd09487">
    <property type="entry name" value="SAM_superfamily"/>
    <property type="match status" value="1"/>
</dbReference>
<sequence length="204" mass="22902">MYADQITSGRKRSVKERLDGSLDDGFGQSRQINNKRLRRNDDKWKHDLREEKKQPQVTIGVRDLRLQLQRKSSQTVLQNVKGSLDLRQHLSGKMHVEPESSDRPKVKTVVEVAKPARKSVPVVPTVETRKVADPAPSRKKSKQKADTSVGGLLESLGLEKYSITFQAEEIDMSALMHMTDGDLKTLGVPMGPRKKILLALDARA</sequence>
<dbReference type="SMART" id="SM00454">
    <property type="entry name" value="SAM"/>
    <property type="match status" value="1"/>
</dbReference>
<organism evidence="4 5">
    <name type="scientific">Kingdonia uniflora</name>
    <dbReference type="NCBI Taxonomy" id="39325"/>
    <lineage>
        <taxon>Eukaryota</taxon>
        <taxon>Viridiplantae</taxon>
        <taxon>Streptophyta</taxon>
        <taxon>Embryophyta</taxon>
        <taxon>Tracheophyta</taxon>
        <taxon>Spermatophyta</taxon>
        <taxon>Magnoliopsida</taxon>
        <taxon>Ranunculales</taxon>
        <taxon>Circaeasteraceae</taxon>
        <taxon>Kingdonia</taxon>
    </lineage>
</organism>
<dbReference type="Proteomes" id="UP000541444">
    <property type="component" value="Unassembled WGS sequence"/>
</dbReference>
<dbReference type="PANTHER" id="PTHR10627">
    <property type="entry name" value="SCP160"/>
    <property type="match status" value="1"/>
</dbReference>
<evidence type="ECO:0000259" key="3">
    <source>
        <dbReference type="PROSITE" id="PS50105"/>
    </source>
</evidence>
<feature type="compositionally biased region" description="Basic and acidic residues" evidence="2">
    <location>
        <begin position="39"/>
        <end position="52"/>
    </location>
</feature>
<evidence type="ECO:0000313" key="4">
    <source>
        <dbReference type="EMBL" id="KAF6144282.1"/>
    </source>
</evidence>
<dbReference type="EMBL" id="JACGCM010002131">
    <property type="protein sequence ID" value="KAF6144282.1"/>
    <property type="molecule type" value="Genomic_DNA"/>
</dbReference>
<feature type="domain" description="SAM" evidence="3">
    <location>
        <begin position="144"/>
        <end position="198"/>
    </location>
</feature>
<dbReference type="PROSITE" id="PS50105">
    <property type="entry name" value="SAM_DOMAIN"/>
    <property type="match status" value="1"/>
</dbReference>
<accession>A0A7J7LNZ5</accession>
<dbReference type="AlphaFoldDB" id="A0A7J7LNZ5"/>
<name>A0A7J7LNZ5_9MAGN</name>
<dbReference type="OrthoDB" id="76949at2759"/>
<evidence type="ECO:0000256" key="2">
    <source>
        <dbReference type="SAM" id="MobiDB-lite"/>
    </source>
</evidence>
<keyword evidence="5" id="KW-1185">Reference proteome</keyword>
<proteinExistence type="predicted"/>
<evidence type="ECO:0000313" key="5">
    <source>
        <dbReference type="Proteomes" id="UP000541444"/>
    </source>
</evidence>
<dbReference type="Gene3D" id="1.10.150.50">
    <property type="entry name" value="Transcription Factor, Ets-1"/>
    <property type="match status" value="1"/>
</dbReference>
<reference evidence="4 5" key="1">
    <citation type="journal article" date="2020" name="IScience">
        <title>Genome Sequencing of the Endangered Kingdonia uniflora (Circaeasteraceae, Ranunculales) Reveals Potential Mechanisms of Evolutionary Specialization.</title>
        <authorList>
            <person name="Sun Y."/>
            <person name="Deng T."/>
            <person name="Zhang A."/>
            <person name="Moore M.J."/>
            <person name="Landis J.B."/>
            <person name="Lin N."/>
            <person name="Zhang H."/>
            <person name="Zhang X."/>
            <person name="Huang J."/>
            <person name="Zhang X."/>
            <person name="Sun H."/>
            <person name="Wang H."/>
        </authorList>
    </citation>
    <scope>NUCLEOTIDE SEQUENCE [LARGE SCALE GENOMIC DNA]</scope>
    <source>
        <strain evidence="4">TB1705</strain>
        <tissue evidence="4">Leaf</tissue>
    </source>
</reference>
<comment type="caution">
    <text evidence="4">The sequence shown here is derived from an EMBL/GenBank/DDBJ whole genome shotgun (WGS) entry which is preliminary data.</text>
</comment>
<feature type="region of interest" description="Disordered" evidence="2">
    <location>
        <begin position="1"/>
        <end position="52"/>
    </location>
</feature>
<dbReference type="SUPFAM" id="SSF47769">
    <property type="entry name" value="SAM/Pointed domain"/>
    <property type="match status" value="1"/>
</dbReference>
<dbReference type="Pfam" id="PF00536">
    <property type="entry name" value="SAM_1"/>
    <property type="match status" value="1"/>
</dbReference>